<dbReference type="InterPro" id="IPR011607">
    <property type="entry name" value="MGS-like_dom"/>
</dbReference>
<comment type="catalytic activity">
    <reaction evidence="8 10">
        <text>(6R)-10-formyltetrahydrofolate + 5-amino-1-(5-phospho-beta-D-ribosyl)imidazole-4-carboxamide = 5-formamido-1-(5-phospho-D-ribosyl)imidazole-4-carboxamide + (6S)-5,6,7,8-tetrahydrofolate</text>
        <dbReference type="Rhea" id="RHEA:22192"/>
        <dbReference type="ChEBI" id="CHEBI:57453"/>
        <dbReference type="ChEBI" id="CHEBI:58467"/>
        <dbReference type="ChEBI" id="CHEBI:58475"/>
        <dbReference type="ChEBI" id="CHEBI:195366"/>
        <dbReference type="EC" id="2.1.2.3"/>
    </reaction>
</comment>
<gene>
    <name evidence="10" type="primary">purH</name>
    <name evidence="12" type="ORF">GGQ72_003909</name>
</gene>
<evidence type="ECO:0000256" key="1">
    <source>
        <dbReference type="ARBA" id="ARBA00004844"/>
    </source>
</evidence>
<keyword evidence="13" id="KW-1185">Reference proteome</keyword>
<dbReference type="AlphaFoldDB" id="A0A7W6PRL6"/>
<dbReference type="GO" id="GO:0004643">
    <property type="term" value="F:phosphoribosylaminoimidazolecarboxamide formyltransferase activity"/>
    <property type="evidence" value="ECO:0007669"/>
    <property type="project" value="UniProtKB-UniRule"/>
</dbReference>
<dbReference type="RefSeq" id="WP_165133841.1">
    <property type="nucleotide sequence ID" value="NZ_CP049250.1"/>
</dbReference>
<sequence length="538" mass="56981">MAVVSKMIPAPDKVKIRTALLSVSDKTGVVQLAQALSSHGVRLLSTGGTFKTLAAAGLDVTDVSDVTGFPEIMDGRVKTLHPGVHGGLLAIRDDADHVKAMNDHQIGAIDIAVINLYPFEEVRAAGGDYPTTVENIDIGGPAMIRAAAKNHAYVTVVVDPQDYPQLIQALATEEGQTAYAFRQKMAAKAYARTAAYDTMISNWFAEALDIEMPRYRTLGGVLSQEMRYGENPHQSAGFYLTGDKRPGVATASLIQGKQLSYNNINDTDAAYELVAEFPSENGPACAIIKHANPCGVAIGSSLMEAYKRALACDSTSAFGGIIALNQTLDAATAEEIVKLFTEVIIAPDVTDEAKAIIARKPNLRLLAAGGLPDPRSRGLTAKTVSGGLLVQTRDNGMVEDLDLRVVTERAPTEQELIDMKFAFKVGKHVKSNAVVYAKNGQTAGIGAGQMSRVDSARIAGLKAEEAAKAMGWAEPMTRGSAVASEAFLPFADGLLSMIAAGATAVIQPGGSMRDEEVIAAANEHGVAMVFTGMRHFRH</sequence>
<dbReference type="InterPro" id="IPR016193">
    <property type="entry name" value="Cytidine_deaminase-like"/>
</dbReference>
<dbReference type="InterPro" id="IPR024051">
    <property type="entry name" value="AICAR_Tfase_dup_dom_sf"/>
</dbReference>
<evidence type="ECO:0000256" key="10">
    <source>
        <dbReference type="HAMAP-Rule" id="MF_00139"/>
    </source>
</evidence>
<evidence type="ECO:0000256" key="8">
    <source>
        <dbReference type="ARBA" id="ARBA00050488"/>
    </source>
</evidence>
<proteinExistence type="inferred from homology"/>
<comment type="pathway">
    <text evidence="1 10">Purine metabolism; IMP biosynthesis via de novo pathway; IMP from 5-formamido-1-(5-phospho-D-ribosyl)imidazole-4-carboxamide: step 1/1.</text>
</comment>
<dbReference type="HAMAP" id="MF_00139">
    <property type="entry name" value="PurH"/>
    <property type="match status" value="1"/>
</dbReference>
<evidence type="ECO:0000256" key="4">
    <source>
        <dbReference type="ARBA" id="ARBA00022679"/>
    </source>
</evidence>
<dbReference type="Pfam" id="PF02142">
    <property type="entry name" value="MGS"/>
    <property type="match status" value="1"/>
</dbReference>
<dbReference type="Proteomes" id="UP000519897">
    <property type="component" value="Unassembled WGS sequence"/>
</dbReference>
<dbReference type="GO" id="GO:0003937">
    <property type="term" value="F:IMP cyclohydrolase activity"/>
    <property type="evidence" value="ECO:0007669"/>
    <property type="project" value="UniProtKB-UniRule"/>
</dbReference>
<evidence type="ECO:0000313" key="13">
    <source>
        <dbReference type="Proteomes" id="UP000519897"/>
    </source>
</evidence>
<accession>A0A7W6PRL6</accession>
<dbReference type="EC" id="2.1.2.3" evidence="10"/>
<dbReference type="GO" id="GO:0005829">
    <property type="term" value="C:cytosol"/>
    <property type="evidence" value="ECO:0007669"/>
    <property type="project" value="TreeGrafter"/>
</dbReference>
<comment type="caution">
    <text evidence="12">The sequence shown here is derived from an EMBL/GenBank/DDBJ whole genome shotgun (WGS) entry which is preliminary data.</text>
</comment>
<dbReference type="NCBIfam" id="TIGR00355">
    <property type="entry name" value="purH"/>
    <property type="match status" value="1"/>
</dbReference>
<evidence type="ECO:0000256" key="9">
    <source>
        <dbReference type="ARBA" id="ARBA00050687"/>
    </source>
</evidence>
<dbReference type="GO" id="GO:0006189">
    <property type="term" value="P:'de novo' IMP biosynthetic process"/>
    <property type="evidence" value="ECO:0007669"/>
    <property type="project" value="UniProtKB-UniRule"/>
</dbReference>
<dbReference type="Gene3D" id="3.40.140.20">
    <property type="match status" value="2"/>
</dbReference>
<protein>
    <recommendedName>
        <fullName evidence="10">Bifunctional purine biosynthesis protein PurH</fullName>
    </recommendedName>
    <domain>
        <recommendedName>
            <fullName evidence="10">Phosphoribosylaminoimidazolecarboxamide formyltransferase</fullName>
            <ecNumber evidence="10">2.1.2.3</ecNumber>
        </recommendedName>
        <alternativeName>
            <fullName evidence="10">AICAR transformylase</fullName>
        </alternativeName>
    </domain>
    <domain>
        <recommendedName>
            <fullName evidence="10">IMP cyclohydrolase</fullName>
            <ecNumber evidence="10">3.5.4.10</ecNumber>
        </recommendedName>
        <alternativeName>
            <fullName evidence="10">ATIC</fullName>
        </alternativeName>
        <alternativeName>
            <fullName evidence="10">IMP synthase</fullName>
        </alternativeName>
        <alternativeName>
            <fullName evidence="10">Inosinicase</fullName>
        </alternativeName>
    </domain>
</protein>
<dbReference type="SUPFAM" id="SSF53927">
    <property type="entry name" value="Cytidine deaminase-like"/>
    <property type="match status" value="1"/>
</dbReference>
<evidence type="ECO:0000256" key="7">
    <source>
        <dbReference type="ARBA" id="ARBA00023268"/>
    </source>
</evidence>
<dbReference type="EMBL" id="JACIEC010000007">
    <property type="protein sequence ID" value="MBB4145345.1"/>
    <property type="molecule type" value="Genomic_DNA"/>
</dbReference>
<dbReference type="FunFam" id="3.40.50.1380:FF:000001">
    <property type="entry name" value="Bifunctional purine biosynthesis protein PurH"/>
    <property type="match status" value="1"/>
</dbReference>
<comment type="pathway">
    <text evidence="2 10">Purine metabolism; IMP biosynthesis via de novo pathway; 5-formamido-1-(5-phospho-D-ribosyl)imidazole-4-carboxamide from 5-amino-1-(5-phospho-D-ribosyl)imidazole-4-carboxamide (10-formyl THF route): step 1/1.</text>
</comment>
<comment type="domain">
    <text evidence="10">The IMP cyclohydrolase activity resides in the N-terminal region.</text>
</comment>
<name>A0A7W6PRL6_9HYPH</name>
<evidence type="ECO:0000256" key="3">
    <source>
        <dbReference type="ARBA" id="ARBA00007667"/>
    </source>
</evidence>
<dbReference type="InterPro" id="IPR036914">
    <property type="entry name" value="MGS-like_dom_sf"/>
</dbReference>
<dbReference type="FunFam" id="3.40.140.20:FF:000001">
    <property type="entry name" value="Bifunctional purine biosynthesis protein PurH"/>
    <property type="match status" value="1"/>
</dbReference>
<dbReference type="SMART" id="SM00798">
    <property type="entry name" value="AICARFT_IMPCHas"/>
    <property type="match status" value="1"/>
</dbReference>
<dbReference type="Gene3D" id="3.40.50.1380">
    <property type="entry name" value="Methylglyoxal synthase-like domain"/>
    <property type="match status" value="1"/>
</dbReference>
<dbReference type="UniPathway" id="UPA00074">
    <property type="reaction ID" value="UER00133"/>
</dbReference>
<evidence type="ECO:0000313" key="12">
    <source>
        <dbReference type="EMBL" id="MBB4145345.1"/>
    </source>
</evidence>
<comment type="similarity">
    <text evidence="3 10">Belongs to the PurH family.</text>
</comment>
<keyword evidence="6 10" id="KW-0378">Hydrolase</keyword>
<reference evidence="12 13" key="1">
    <citation type="submission" date="2020-08" db="EMBL/GenBank/DDBJ databases">
        <title>Genomic Encyclopedia of Type Strains, Phase IV (KMG-IV): sequencing the most valuable type-strain genomes for metagenomic binning, comparative biology and taxonomic classification.</title>
        <authorList>
            <person name="Goeker M."/>
        </authorList>
    </citation>
    <scope>NUCLEOTIDE SEQUENCE [LARGE SCALE GENOMIC DNA]</scope>
    <source>
        <strain evidence="12 13">DSM 29514</strain>
    </source>
</reference>
<dbReference type="PIRSF" id="PIRSF000414">
    <property type="entry name" value="AICARFT_IMPCHas"/>
    <property type="match status" value="1"/>
</dbReference>
<dbReference type="PANTHER" id="PTHR11692:SF0">
    <property type="entry name" value="BIFUNCTIONAL PURINE BIOSYNTHESIS PROTEIN ATIC"/>
    <property type="match status" value="1"/>
</dbReference>
<dbReference type="SUPFAM" id="SSF52335">
    <property type="entry name" value="Methylglyoxal synthase-like"/>
    <property type="match status" value="1"/>
</dbReference>
<dbReference type="CDD" id="cd01421">
    <property type="entry name" value="IMPCH"/>
    <property type="match status" value="1"/>
</dbReference>
<evidence type="ECO:0000256" key="2">
    <source>
        <dbReference type="ARBA" id="ARBA00004954"/>
    </source>
</evidence>
<dbReference type="NCBIfam" id="NF002049">
    <property type="entry name" value="PRK00881.1"/>
    <property type="match status" value="1"/>
</dbReference>
<keyword evidence="5 10" id="KW-0658">Purine biosynthesis</keyword>
<evidence type="ECO:0000259" key="11">
    <source>
        <dbReference type="PROSITE" id="PS51855"/>
    </source>
</evidence>
<comment type="catalytic activity">
    <reaction evidence="9 10">
        <text>IMP + H2O = 5-formamido-1-(5-phospho-D-ribosyl)imidazole-4-carboxamide</text>
        <dbReference type="Rhea" id="RHEA:18445"/>
        <dbReference type="ChEBI" id="CHEBI:15377"/>
        <dbReference type="ChEBI" id="CHEBI:58053"/>
        <dbReference type="ChEBI" id="CHEBI:58467"/>
        <dbReference type="EC" id="3.5.4.10"/>
    </reaction>
</comment>
<evidence type="ECO:0000256" key="6">
    <source>
        <dbReference type="ARBA" id="ARBA00022801"/>
    </source>
</evidence>
<organism evidence="12 13">
    <name type="scientific">Rhizobium rhizoryzae</name>
    <dbReference type="NCBI Taxonomy" id="451876"/>
    <lineage>
        <taxon>Bacteria</taxon>
        <taxon>Pseudomonadati</taxon>
        <taxon>Pseudomonadota</taxon>
        <taxon>Alphaproteobacteria</taxon>
        <taxon>Hyphomicrobiales</taxon>
        <taxon>Rhizobiaceae</taxon>
        <taxon>Rhizobium/Agrobacterium group</taxon>
        <taxon>Rhizobium</taxon>
    </lineage>
</organism>
<dbReference type="InterPro" id="IPR002695">
    <property type="entry name" value="PurH-like"/>
</dbReference>
<dbReference type="EC" id="3.5.4.10" evidence="10"/>
<dbReference type="PANTHER" id="PTHR11692">
    <property type="entry name" value="BIFUNCTIONAL PURINE BIOSYNTHESIS PROTEIN PURH"/>
    <property type="match status" value="1"/>
</dbReference>
<dbReference type="PROSITE" id="PS51855">
    <property type="entry name" value="MGS"/>
    <property type="match status" value="1"/>
</dbReference>
<dbReference type="Pfam" id="PF01808">
    <property type="entry name" value="AICARFT_IMPCHas"/>
    <property type="match status" value="1"/>
</dbReference>
<dbReference type="FunFam" id="3.40.140.20:FF:000002">
    <property type="entry name" value="Bifunctional purine biosynthesis protein PurH"/>
    <property type="match status" value="1"/>
</dbReference>
<evidence type="ECO:0000256" key="5">
    <source>
        <dbReference type="ARBA" id="ARBA00022755"/>
    </source>
</evidence>
<keyword evidence="7 10" id="KW-0511">Multifunctional enzyme</keyword>
<keyword evidence="4 10" id="KW-0808">Transferase</keyword>
<feature type="domain" description="MGS-like" evidence="11">
    <location>
        <begin position="8"/>
        <end position="158"/>
    </location>
</feature>
<dbReference type="SMART" id="SM00851">
    <property type="entry name" value="MGS"/>
    <property type="match status" value="1"/>
</dbReference>